<evidence type="ECO:0000313" key="3">
    <source>
        <dbReference type="RefSeq" id="XP_015273957.1"/>
    </source>
</evidence>
<dbReference type="PANTHER" id="PTHR35083">
    <property type="entry name" value="RGD1565685 PROTEIN"/>
    <property type="match status" value="1"/>
</dbReference>
<dbReference type="Pfam" id="PF15112">
    <property type="entry name" value="DUF4559"/>
    <property type="match status" value="2"/>
</dbReference>
<feature type="region of interest" description="Disordered" evidence="1">
    <location>
        <begin position="259"/>
        <end position="286"/>
    </location>
</feature>
<reference evidence="3" key="1">
    <citation type="submission" date="2025-08" db="UniProtKB">
        <authorList>
            <consortium name="RefSeq"/>
        </authorList>
    </citation>
    <scope>IDENTIFICATION</scope>
</reference>
<evidence type="ECO:0000313" key="2">
    <source>
        <dbReference type="Proteomes" id="UP000694871"/>
    </source>
</evidence>
<organism evidence="2 3">
    <name type="scientific">Gekko japonicus</name>
    <name type="common">Schlegel's Japanese gecko</name>
    <dbReference type="NCBI Taxonomy" id="146911"/>
    <lineage>
        <taxon>Eukaryota</taxon>
        <taxon>Metazoa</taxon>
        <taxon>Chordata</taxon>
        <taxon>Craniata</taxon>
        <taxon>Vertebrata</taxon>
        <taxon>Euteleostomi</taxon>
        <taxon>Lepidosauria</taxon>
        <taxon>Squamata</taxon>
        <taxon>Bifurcata</taxon>
        <taxon>Gekkota</taxon>
        <taxon>Gekkonidae</taxon>
        <taxon>Gekkoninae</taxon>
        <taxon>Gekko</taxon>
    </lineage>
</organism>
<dbReference type="GeneID" id="107116543"/>
<dbReference type="InterPro" id="IPR027897">
    <property type="entry name" value="DUF4559"/>
</dbReference>
<name>A0ABM1KJS0_GEKJA</name>
<proteinExistence type="predicted"/>
<dbReference type="PANTHER" id="PTHR35083:SF1">
    <property type="entry name" value="RGD1565685 PROTEIN"/>
    <property type="match status" value="1"/>
</dbReference>
<protein>
    <submittedName>
        <fullName evidence="3">Uncharacterized protein CXorf38 homolog isoform X2</fullName>
    </submittedName>
</protein>
<sequence length="286" mass="32706">MALAELAARLNCTEYKNWVKAGHSLLLLRAALQRYAGEQVQAFHRQLVARGTARLAPSGRSCRGRCTPRGRQAYMPRGKADISGPDKCDAAALLNLFNFCDHFSSIDQMKVREVIKCRNELMHSSDMKVSSSWLKTFENHVQNLLKEFQRVPEAEEACTRIKKLLSSDWAVHVPGEDQLDGLEGEMSQSQIREIEAELIKERLHEISLAMEVQGMMSDEDVNKIQIVRNFLKDNHDLQRTLEAEIQNLEILVQLYSQKQSTEETQEVNNEQEKDEGSPLQKRKRTL</sequence>
<accession>A0ABM1KJS0</accession>
<evidence type="ECO:0000256" key="1">
    <source>
        <dbReference type="SAM" id="MobiDB-lite"/>
    </source>
</evidence>
<gene>
    <name evidence="3" type="primary">LOC107116543</name>
</gene>
<keyword evidence="2" id="KW-1185">Reference proteome</keyword>
<dbReference type="RefSeq" id="XP_015273957.1">
    <property type="nucleotide sequence ID" value="XM_015418471.1"/>
</dbReference>
<dbReference type="Proteomes" id="UP000694871">
    <property type="component" value="Unplaced"/>
</dbReference>